<organism evidence="3 4">
    <name type="scientific">Volvox africanus</name>
    <dbReference type="NCBI Taxonomy" id="51714"/>
    <lineage>
        <taxon>Eukaryota</taxon>
        <taxon>Viridiplantae</taxon>
        <taxon>Chlorophyta</taxon>
        <taxon>core chlorophytes</taxon>
        <taxon>Chlorophyceae</taxon>
        <taxon>CS clade</taxon>
        <taxon>Chlamydomonadales</taxon>
        <taxon>Volvocaceae</taxon>
        <taxon>Volvox</taxon>
    </lineage>
</organism>
<evidence type="ECO:0000256" key="1">
    <source>
        <dbReference type="SAM" id="MobiDB-lite"/>
    </source>
</evidence>
<accession>A0A8J4BIR6</accession>
<feature type="transmembrane region" description="Helical" evidence="2">
    <location>
        <begin position="89"/>
        <end position="110"/>
    </location>
</feature>
<keyword evidence="2" id="KW-0472">Membrane</keyword>
<sequence length="111" mass="12015">QVSPQDRGDRPVLAVGKGAVESCTGVAAALWACQAGAVEMTRVYLRHEVNMAAGESSIPELRWIDRQTDRQTDRQSPYLHPSPCSPGPASVSVISGLRVYVVVFCFMVVAR</sequence>
<feature type="non-terminal residue" evidence="3">
    <location>
        <position position="1"/>
    </location>
</feature>
<protein>
    <submittedName>
        <fullName evidence="3">Uncharacterized protein</fullName>
    </submittedName>
</protein>
<reference evidence="3" key="1">
    <citation type="journal article" date="2021" name="Proc. Natl. Acad. Sci. U.S.A.">
        <title>Three genomes in the algal genus Volvox reveal the fate of a haploid sex-determining region after a transition to homothallism.</title>
        <authorList>
            <person name="Yamamoto K."/>
            <person name="Hamaji T."/>
            <person name="Kawai-Toyooka H."/>
            <person name="Matsuzaki R."/>
            <person name="Takahashi F."/>
            <person name="Nishimura Y."/>
            <person name="Kawachi M."/>
            <person name="Noguchi H."/>
            <person name="Minakuchi Y."/>
            <person name="Umen J.G."/>
            <person name="Toyoda A."/>
            <person name="Nozaki H."/>
        </authorList>
    </citation>
    <scope>NUCLEOTIDE SEQUENCE</scope>
    <source>
        <strain evidence="3">NIES-3780</strain>
    </source>
</reference>
<evidence type="ECO:0000256" key="2">
    <source>
        <dbReference type="SAM" id="Phobius"/>
    </source>
</evidence>
<name>A0A8J4BIR6_9CHLO</name>
<feature type="region of interest" description="Disordered" evidence="1">
    <location>
        <begin position="66"/>
        <end position="89"/>
    </location>
</feature>
<keyword evidence="2" id="KW-1133">Transmembrane helix</keyword>
<evidence type="ECO:0000313" key="4">
    <source>
        <dbReference type="Proteomes" id="UP000747399"/>
    </source>
</evidence>
<gene>
    <name evidence="3" type="ORF">Vafri_14151</name>
</gene>
<comment type="caution">
    <text evidence="3">The sequence shown here is derived from an EMBL/GenBank/DDBJ whole genome shotgun (WGS) entry which is preliminary data.</text>
</comment>
<dbReference type="EMBL" id="BNCO01000035">
    <property type="protein sequence ID" value="GIL59497.1"/>
    <property type="molecule type" value="Genomic_DNA"/>
</dbReference>
<proteinExistence type="predicted"/>
<dbReference type="AlphaFoldDB" id="A0A8J4BIR6"/>
<dbReference type="Proteomes" id="UP000747399">
    <property type="component" value="Unassembled WGS sequence"/>
</dbReference>
<keyword evidence="4" id="KW-1185">Reference proteome</keyword>
<evidence type="ECO:0000313" key="3">
    <source>
        <dbReference type="EMBL" id="GIL59497.1"/>
    </source>
</evidence>
<keyword evidence="2" id="KW-0812">Transmembrane</keyword>